<reference evidence="1" key="1">
    <citation type="submission" date="2020-06" db="EMBL/GenBank/DDBJ databases">
        <title>WGS assembly of Ceratodon purpureus strain R40.</title>
        <authorList>
            <person name="Carey S.B."/>
            <person name="Jenkins J."/>
            <person name="Shu S."/>
            <person name="Lovell J.T."/>
            <person name="Sreedasyam A."/>
            <person name="Maumus F."/>
            <person name="Tiley G.P."/>
            <person name="Fernandez-Pozo N."/>
            <person name="Barry K."/>
            <person name="Chen C."/>
            <person name="Wang M."/>
            <person name="Lipzen A."/>
            <person name="Daum C."/>
            <person name="Saski C.A."/>
            <person name="Payton A.C."/>
            <person name="Mcbreen J.C."/>
            <person name="Conrad R.E."/>
            <person name="Kollar L.M."/>
            <person name="Olsson S."/>
            <person name="Huttunen S."/>
            <person name="Landis J.B."/>
            <person name="Wickett N.J."/>
            <person name="Johnson M.G."/>
            <person name="Rensing S.A."/>
            <person name="Grimwood J."/>
            <person name="Schmutz J."/>
            <person name="Mcdaniel S.F."/>
        </authorList>
    </citation>
    <scope>NUCLEOTIDE SEQUENCE</scope>
    <source>
        <strain evidence="1">R40</strain>
    </source>
</reference>
<protein>
    <submittedName>
        <fullName evidence="1">Uncharacterized protein</fullName>
    </submittedName>
</protein>
<gene>
    <name evidence="1" type="ORF">KC19_2G276100</name>
</gene>
<dbReference type="AlphaFoldDB" id="A0A8T0J1Y3"/>
<dbReference type="EMBL" id="CM026422">
    <property type="protein sequence ID" value="KAG0588891.1"/>
    <property type="molecule type" value="Genomic_DNA"/>
</dbReference>
<keyword evidence="2" id="KW-1185">Reference proteome</keyword>
<organism evidence="1 2">
    <name type="scientific">Ceratodon purpureus</name>
    <name type="common">Fire moss</name>
    <name type="synonym">Dicranum purpureum</name>
    <dbReference type="NCBI Taxonomy" id="3225"/>
    <lineage>
        <taxon>Eukaryota</taxon>
        <taxon>Viridiplantae</taxon>
        <taxon>Streptophyta</taxon>
        <taxon>Embryophyta</taxon>
        <taxon>Bryophyta</taxon>
        <taxon>Bryophytina</taxon>
        <taxon>Bryopsida</taxon>
        <taxon>Dicranidae</taxon>
        <taxon>Pseudoditrichales</taxon>
        <taxon>Ditrichaceae</taxon>
        <taxon>Ceratodon</taxon>
    </lineage>
</organism>
<name>A0A8T0J1Y3_CERPU</name>
<evidence type="ECO:0000313" key="2">
    <source>
        <dbReference type="Proteomes" id="UP000822688"/>
    </source>
</evidence>
<dbReference type="Proteomes" id="UP000822688">
    <property type="component" value="Chromosome 2"/>
</dbReference>
<proteinExistence type="predicted"/>
<sequence>MMTCSRIFYALSRLPRLKAHRRDHQVKRRRFTQPFWSYTSLQLPALPFQFHHGFRILTQLVPRISINSRFTLHHVACRFRVIYRYWTLIIACRLIIPRR</sequence>
<accession>A0A8T0J1Y3</accession>
<evidence type="ECO:0000313" key="1">
    <source>
        <dbReference type="EMBL" id="KAG0588891.1"/>
    </source>
</evidence>
<comment type="caution">
    <text evidence="1">The sequence shown here is derived from an EMBL/GenBank/DDBJ whole genome shotgun (WGS) entry which is preliminary data.</text>
</comment>